<name>A0A915KHA3_ROMCU</name>
<dbReference type="Proteomes" id="UP000887565">
    <property type="component" value="Unplaced"/>
</dbReference>
<organism evidence="1 2">
    <name type="scientific">Romanomermis culicivorax</name>
    <name type="common">Nematode worm</name>
    <dbReference type="NCBI Taxonomy" id="13658"/>
    <lineage>
        <taxon>Eukaryota</taxon>
        <taxon>Metazoa</taxon>
        <taxon>Ecdysozoa</taxon>
        <taxon>Nematoda</taxon>
        <taxon>Enoplea</taxon>
        <taxon>Dorylaimia</taxon>
        <taxon>Mermithida</taxon>
        <taxon>Mermithoidea</taxon>
        <taxon>Mermithidae</taxon>
        <taxon>Romanomermis</taxon>
    </lineage>
</organism>
<reference evidence="2" key="1">
    <citation type="submission" date="2022-11" db="UniProtKB">
        <authorList>
            <consortium name="WormBaseParasite"/>
        </authorList>
    </citation>
    <scope>IDENTIFICATION</scope>
</reference>
<evidence type="ECO:0000313" key="2">
    <source>
        <dbReference type="WBParaSite" id="nRc.2.0.1.t38112-RA"/>
    </source>
</evidence>
<proteinExistence type="predicted"/>
<accession>A0A915KHA3</accession>
<keyword evidence="1" id="KW-1185">Reference proteome</keyword>
<dbReference type="WBParaSite" id="nRc.2.0.1.t38112-RA">
    <property type="protein sequence ID" value="nRc.2.0.1.t38112-RA"/>
    <property type="gene ID" value="nRc.2.0.1.g38112"/>
</dbReference>
<protein>
    <submittedName>
        <fullName evidence="2">Uncharacterized protein</fullName>
    </submittedName>
</protein>
<evidence type="ECO:0000313" key="1">
    <source>
        <dbReference type="Proteomes" id="UP000887565"/>
    </source>
</evidence>
<dbReference type="AlphaFoldDB" id="A0A915KHA3"/>
<sequence>MVQSYSILTLVVGLRVCRRVFASGRRRGKDLFPSKRNSEQFLLNTKMVEGNKKSYTKDWSFHLIQSANSQCVRQKFLLFSSFSTLRFSPSIKISNSAAEILRFTARFRTDATLDRGSLKVEGVDQLDYLIVGPTSDIDAVDLSQKCLVDSKINGPSCEQSDISILCQWEVMMKKHYLEQKKSPGKRPALAAIPSSSIFSKNCNDGTLSLATKCVPVSISKKEKLNHCDHYALKFSTSFTFGAT</sequence>